<keyword evidence="4 8" id="KW-1003">Cell membrane</keyword>
<dbReference type="RefSeq" id="WP_145747504.1">
    <property type="nucleotide sequence ID" value="NZ_VIVL01000019.1"/>
</dbReference>
<keyword evidence="3" id="KW-0813">Transport</keyword>
<dbReference type="AlphaFoldDB" id="A0A561B9C7"/>
<dbReference type="GO" id="GO:0005886">
    <property type="term" value="C:plasma membrane"/>
    <property type="evidence" value="ECO:0007669"/>
    <property type="project" value="UniProtKB-SubCell"/>
</dbReference>
<organism evidence="9 10">
    <name type="scientific">Variovorax beijingensis</name>
    <dbReference type="NCBI Taxonomy" id="2496117"/>
    <lineage>
        <taxon>Bacteria</taxon>
        <taxon>Pseudomonadati</taxon>
        <taxon>Pseudomonadota</taxon>
        <taxon>Betaproteobacteria</taxon>
        <taxon>Burkholderiales</taxon>
        <taxon>Comamonadaceae</taxon>
        <taxon>Variovorax</taxon>
    </lineage>
</organism>
<evidence type="ECO:0000313" key="10">
    <source>
        <dbReference type="Proteomes" id="UP000319722"/>
    </source>
</evidence>
<feature type="transmembrane region" description="Helical" evidence="8">
    <location>
        <begin position="213"/>
        <end position="232"/>
    </location>
</feature>
<evidence type="ECO:0000256" key="3">
    <source>
        <dbReference type="ARBA" id="ARBA00022448"/>
    </source>
</evidence>
<comment type="similarity">
    <text evidence="2 8">Belongs to the 4-toluene sulfonate uptake permease (TSUP) (TC 2.A.102) family.</text>
</comment>
<evidence type="ECO:0000313" key="9">
    <source>
        <dbReference type="EMBL" id="TWD75470.1"/>
    </source>
</evidence>
<feature type="transmembrane region" description="Helical" evidence="8">
    <location>
        <begin position="244"/>
        <end position="265"/>
    </location>
</feature>
<evidence type="ECO:0000256" key="7">
    <source>
        <dbReference type="ARBA" id="ARBA00023136"/>
    </source>
</evidence>
<feature type="transmembrane region" description="Helical" evidence="8">
    <location>
        <begin position="110"/>
        <end position="127"/>
    </location>
</feature>
<dbReference type="PANTHER" id="PTHR30269">
    <property type="entry name" value="TRANSMEMBRANE PROTEIN YFCA"/>
    <property type="match status" value="1"/>
</dbReference>
<evidence type="ECO:0000256" key="1">
    <source>
        <dbReference type="ARBA" id="ARBA00004651"/>
    </source>
</evidence>
<proteinExistence type="inferred from homology"/>
<sequence length="266" mass="27312">MTPAELLVPPLAPALLAYSLCVVFAAGVVRGFAGFGFSAVTVAGLSLVVSPALVVPAIFMLEILASLSQLRGIARDVDLPWLGWLMLGNLLFIPLGVALLAWLPETPLRLLIGALLMAAALLLRAGTRATLVPTRAVRFAAGLVSGFINGVAAIGGIAIAVLLSTTAMAPAALRATMIALLLFSDVVSLASAALMPAAAQASGHLLGAGTLKWALWLAPAMLAGIWWGQRSFKGVSPAQFRRHVLNLLVALAAVSVARSVVSLAMA</sequence>
<keyword evidence="5 8" id="KW-0812">Transmembrane</keyword>
<gene>
    <name evidence="9" type="ORF">FB547_11931</name>
</gene>
<evidence type="ECO:0000256" key="8">
    <source>
        <dbReference type="RuleBase" id="RU363041"/>
    </source>
</evidence>
<name>A0A561B9C7_9BURK</name>
<evidence type="ECO:0000256" key="5">
    <source>
        <dbReference type="ARBA" id="ARBA00022692"/>
    </source>
</evidence>
<dbReference type="Pfam" id="PF01925">
    <property type="entry name" value="TauE"/>
    <property type="match status" value="1"/>
</dbReference>
<reference evidence="9 10" key="1">
    <citation type="submission" date="2019-06" db="EMBL/GenBank/DDBJ databases">
        <title>Sorghum-associated microbial communities from plants grown in Nebraska, USA.</title>
        <authorList>
            <person name="Schachtman D."/>
        </authorList>
    </citation>
    <scope>NUCLEOTIDE SEQUENCE [LARGE SCALE GENOMIC DNA]</scope>
    <source>
        <strain evidence="9 10">T529</strain>
    </source>
</reference>
<evidence type="ECO:0000256" key="4">
    <source>
        <dbReference type="ARBA" id="ARBA00022475"/>
    </source>
</evidence>
<comment type="subcellular location">
    <subcellularLocation>
        <location evidence="1 8">Cell membrane</location>
        <topology evidence="1 8">Multi-pass membrane protein</topology>
    </subcellularLocation>
</comment>
<evidence type="ECO:0000256" key="6">
    <source>
        <dbReference type="ARBA" id="ARBA00022989"/>
    </source>
</evidence>
<protein>
    <recommendedName>
        <fullName evidence="8">Probable membrane transporter protein</fullName>
    </recommendedName>
</protein>
<feature type="transmembrane region" description="Helical" evidence="8">
    <location>
        <begin position="81"/>
        <end position="103"/>
    </location>
</feature>
<feature type="transmembrane region" description="Helical" evidence="8">
    <location>
        <begin position="175"/>
        <end position="201"/>
    </location>
</feature>
<comment type="caution">
    <text evidence="9">The sequence shown here is derived from an EMBL/GenBank/DDBJ whole genome shotgun (WGS) entry which is preliminary data.</text>
</comment>
<keyword evidence="6 8" id="KW-1133">Transmembrane helix</keyword>
<dbReference type="EMBL" id="VIVL01000019">
    <property type="protein sequence ID" value="TWD75470.1"/>
    <property type="molecule type" value="Genomic_DNA"/>
</dbReference>
<dbReference type="Proteomes" id="UP000319722">
    <property type="component" value="Unassembled WGS sequence"/>
</dbReference>
<feature type="transmembrane region" description="Helical" evidence="8">
    <location>
        <begin position="40"/>
        <end position="61"/>
    </location>
</feature>
<keyword evidence="7 8" id="KW-0472">Membrane</keyword>
<dbReference type="InterPro" id="IPR052017">
    <property type="entry name" value="TSUP"/>
</dbReference>
<accession>A0A561B9C7</accession>
<feature type="transmembrane region" description="Helical" evidence="8">
    <location>
        <begin position="139"/>
        <end position="163"/>
    </location>
</feature>
<feature type="transmembrane region" description="Helical" evidence="8">
    <location>
        <begin position="12"/>
        <end position="33"/>
    </location>
</feature>
<evidence type="ECO:0000256" key="2">
    <source>
        <dbReference type="ARBA" id="ARBA00009142"/>
    </source>
</evidence>
<dbReference type="PANTHER" id="PTHR30269:SF37">
    <property type="entry name" value="MEMBRANE TRANSPORTER PROTEIN"/>
    <property type="match status" value="1"/>
</dbReference>
<dbReference type="InterPro" id="IPR002781">
    <property type="entry name" value="TM_pro_TauE-like"/>
</dbReference>
<dbReference type="OrthoDB" id="8633861at2"/>